<reference evidence="6 7" key="1">
    <citation type="submission" date="2024-09" db="EMBL/GenBank/DDBJ databases">
        <authorList>
            <person name="Sun Q."/>
            <person name="Mori K."/>
        </authorList>
    </citation>
    <scope>NUCLEOTIDE SEQUENCE [LARGE SCALE GENOMIC DNA]</scope>
    <source>
        <strain evidence="6 7">CCM 7765</strain>
    </source>
</reference>
<dbReference type="Pfam" id="PF01734">
    <property type="entry name" value="Patatin"/>
    <property type="match status" value="1"/>
</dbReference>
<dbReference type="InterPro" id="IPR002641">
    <property type="entry name" value="PNPLA_dom"/>
</dbReference>
<feature type="active site" description="Nucleophile" evidence="4">
    <location>
        <position position="40"/>
    </location>
</feature>
<dbReference type="InterPro" id="IPR016035">
    <property type="entry name" value="Acyl_Trfase/lysoPLipase"/>
</dbReference>
<dbReference type="Proteomes" id="UP001589774">
    <property type="component" value="Unassembled WGS sequence"/>
</dbReference>
<comment type="caution">
    <text evidence="4">Lacks conserved residue(s) required for the propagation of feature annotation.</text>
</comment>
<gene>
    <name evidence="6" type="ORF">ACFFI0_15775</name>
</gene>
<feature type="short sequence motif" description="DGA/G" evidence="4">
    <location>
        <begin position="154"/>
        <end position="156"/>
    </location>
</feature>
<feature type="domain" description="PNPLA" evidence="5">
    <location>
        <begin position="7"/>
        <end position="167"/>
    </location>
</feature>
<keyword evidence="2 4" id="KW-0442">Lipid degradation</keyword>
<evidence type="ECO:0000256" key="3">
    <source>
        <dbReference type="ARBA" id="ARBA00023098"/>
    </source>
</evidence>
<dbReference type="PROSITE" id="PS51635">
    <property type="entry name" value="PNPLA"/>
    <property type="match status" value="1"/>
</dbReference>
<feature type="active site" description="Proton acceptor" evidence="4">
    <location>
        <position position="154"/>
    </location>
</feature>
<dbReference type="PANTHER" id="PTHR14226">
    <property type="entry name" value="NEUROPATHY TARGET ESTERASE/SWISS CHEESE D.MELANOGASTER"/>
    <property type="match status" value="1"/>
</dbReference>
<comment type="caution">
    <text evidence="6">The sequence shown here is derived from an EMBL/GenBank/DDBJ whole genome shotgun (WGS) entry which is preliminary data.</text>
</comment>
<sequence>MKTSISLVLSSGGARGIAQIGAIKVLEEQGFTVKSIAGSSIGSLIGGLYAMGRLDDFTSWLKTLKRRDVFNLMDFTWSSSGVMKGERVFNKIKSFIPDMYIEDMPIPFIAVSTDILHQKEITFTQGSFFDAVRASIAIPGVFTPVNHMDNILVDGGLINPLPLNHLPNQGDALVVAINLNAPEETTFSLAKANSKYGGYLTITQKAILTMLGKITELSIDLYKPDIVVHIPRNVVGVWDYHKADYLIEIGRQRTLAALHDFCQVSTEGVPKNVKHSNNNIKWNQR</sequence>
<name>A0ABV6HM64_9SPHI</name>
<evidence type="ECO:0000313" key="6">
    <source>
        <dbReference type="EMBL" id="MFC0319781.1"/>
    </source>
</evidence>
<keyword evidence="3 4" id="KW-0443">Lipid metabolism</keyword>
<keyword evidence="1 4" id="KW-0378">Hydrolase</keyword>
<dbReference type="Gene3D" id="3.40.1090.10">
    <property type="entry name" value="Cytosolic phospholipase A2 catalytic domain"/>
    <property type="match status" value="2"/>
</dbReference>
<dbReference type="EMBL" id="JBHLWO010000002">
    <property type="protein sequence ID" value="MFC0319781.1"/>
    <property type="molecule type" value="Genomic_DNA"/>
</dbReference>
<evidence type="ECO:0000259" key="5">
    <source>
        <dbReference type="PROSITE" id="PS51635"/>
    </source>
</evidence>
<evidence type="ECO:0000313" key="7">
    <source>
        <dbReference type="Proteomes" id="UP001589774"/>
    </source>
</evidence>
<evidence type="ECO:0000256" key="1">
    <source>
        <dbReference type="ARBA" id="ARBA00022801"/>
    </source>
</evidence>
<feature type="short sequence motif" description="GXSXG" evidence="4">
    <location>
        <begin position="38"/>
        <end position="42"/>
    </location>
</feature>
<dbReference type="RefSeq" id="WP_013667344.1">
    <property type="nucleotide sequence ID" value="NZ_JBHLWO010000002.1"/>
</dbReference>
<accession>A0ABV6HM64</accession>
<keyword evidence="7" id="KW-1185">Reference proteome</keyword>
<evidence type="ECO:0000256" key="2">
    <source>
        <dbReference type="ARBA" id="ARBA00022963"/>
    </source>
</evidence>
<dbReference type="InterPro" id="IPR050301">
    <property type="entry name" value="NTE"/>
</dbReference>
<dbReference type="SUPFAM" id="SSF52151">
    <property type="entry name" value="FabD/lysophospholipase-like"/>
    <property type="match status" value="1"/>
</dbReference>
<dbReference type="PANTHER" id="PTHR14226:SF76">
    <property type="entry name" value="NTE FAMILY PROTEIN RSSA"/>
    <property type="match status" value="1"/>
</dbReference>
<evidence type="ECO:0000256" key="4">
    <source>
        <dbReference type="PROSITE-ProRule" id="PRU01161"/>
    </source>
</evidence>
<organism evidence="6 7">
    <name type="scientific">Olivibacter oleidegradans</name>
    <dbReference type="NCBI Taxonomy" id="760123"/>
    <lineage>
        <taxon>Bacteria</taxon>
        <taxon>Pseudomonadati</taxon>
        <taxon>Bacteroidota</taxon>
        <taxon>Sphingobacteriia</taxon>
        <taxon>Sphingobacteriales</taxon>
        <taxon>Sphingobacteriaceae</taxon>
        <taxon>Olivibacter</taxon>
    </lineage>
</organism>
<proteinExistence type="predicted"/>
<protein>
    <submittedName>
        <fullName evidence="6">Patatin-like phospholipase family protein</fullName>
    </submittedName>
</protein>